<dbReference type="Gene3D" id="3.40.50.1820">
    <property type="entry name" value="alpha/beta hydrolase"/>
    <property type="match status" value="1"/>
</dbReference>
<feature type="domain" description="AB hydrolase-1" evidence="2">
    <location>
        <begin position="20"/>
        <end position="252"/>
    </location>
</feature>
<dbReference type="EMBL" id="QJJK01000002">
    <property type="protein sequence ID" value="PXW63237.1"/>
    <property type="molecule type" value="Genomic_DNA"/>
</dbReference>
<dbReference type="PANTHER" id="PTHR43798:SF31">
    <property type="entry name" value="AB HYDROLASE SUPERFAMILY PROTEIN YCLE"/>
    <property type="match status" value="1"/>
</dbReference>
<proteinExistence type="predicted"/>
<keyword evidence="4" id="KW-1185">Reference proteome</keyword>
<evidence type="ECO:0000313" key="4">
    <source>
        <dbReference type="Proteomes" id="UP000248021"/>
    </source>
</evidence>
<keyword evidence="1" id="KW-0378">Hydrolase</keyword>
<dbReference type="InterPro" id="IPR029058">
    <property type="entry name" value="AB_hydrolase_fold"/>
</dbReference>
<reference evidence="3 4" key="1">
    <citation type="submission" date="2018-05" db="EMBL/GenBank/DDBJ databases">
        <title>Genomic Encyclopedia of Type Strains, Phase IV (KMG-IV): sequencing the most valuable type-strain genomes for metagenomic binning, comparative biology and taxonomic classification.</title>
        <authorList>
            <person name="Goeker M."/>
        </authorList>
    </citation>
    <scope>NUCLEOTIDE SEQUENCE [LARGE SCALE GENOMIC DNA]</scope>
    <source>
        <strain evidence="3 4">DSM 6462</strain>
    </source>
</reference>
<dbReference type="InterPro" id="IPR000639">
    <property type="entry name" value="Epox_hydrolase-like"/>
</dbReference>
<dbReference type="GO" id="GO:0016020">
    <property type="term" value="C:membrane"/>
    <property type="evidence" value="ECO:0007669"/>
    <property type="project" value="TreeGrafter"/>
</dbReference>
<dbReference type="InterPro" id="IPR050266">
    <property type="entry name" value="AB_hydrolase_sf"/>
</dbReference>
<evidence type="ECO:0000259" key="2">
    <source>
        <dbReference type="Pfam" id="PF12697"/>
    </source>
</evidence>
<dbReference type="Pfam" id="PF12697">
    <property type="entry name" value="Abhydrolase_6"/>
    <property type="match status" value="1"/>
</dbReference>
<dbReference type="PRINTS" id="PR00412">
    <property type="entry name" value="EPOXHYDRLASE"/>
</dbReference>
<accession>A0A2V3UE61</accession>
<gene>
    <name evidence="3" type="ORF">C7450_102152</name>
</gene>
<name>A0A2V3UE61_9HYPH</name>
<protein>
    <submittedName>
        <fullName evidence="3">3-oxoadipate enol-lactonase</fullName>
    </submittedName>
</protein>
<dbReference type="OrthoDB" id="9785847at2"/>
<organism evidence="3 4">
    <name type="scientific">Chelatococcus asaccharovorans</name>
    <dbReference type="NCBI Taxonomy" id="28210"/>
    <lineage>
        <taxon>Bacteria</taxon>
        <taxon>Pseudomonadati</taxon>
        <taxon>Pseudomonadota</taxon>
        <taxon>Alphaproteobacteria</taxon>
        <taxon>Hyphomicrobiales</taxon>
        <taxon>Chelatococcaceae</taxon>
        <taxon>Chelatococcus</taxon>
    </lineage>
</organism>
<evidence type="ECO:0000256" key="1">
    <source>
        <dbReference type="ARBA" id="ARBA00022801"/>
    </source>
</evidence>
<dbReference type="SUPFAM" id="SSF53474">
    <property type="entry name" value="alpha/beta-Hydrolases"/>
    <property type="match status" value="1"/>
</dbReference>
<dbReference type="Proteomes" id="UP000248021">
    <property type="component" value="Unassembled WGS sequence"/>
</dbReference>
<dbReference type="PRINTS" id="PR00111">
    <property type="entry name" value="ABHYDROLASE"/>
</dbReference>
<dbReference type="RefSeq" id="WP_110373394.1">
    <property type="nucleotide sequence ID" value="NZ_JAHBRY010000002.1"/>
</dbReference>
<dbReference type="PANTHER" id="PTHR43798">
    <property type="entry name" value="MONOACYLGLYCEROL LIPASE"/>
    <property type="match status" value="1"/>
</dbReference>
<comment type="caution">
    <text evidence="3">The sequence shown here is derived from an EMBL/GenBank/DDBJ whole genome shotgun (WGS) entry which is preliminary data.</text>
</comment>
<evidence type="ECO:0000313" key="3">
    <source>
        <dbReference type="EMBL" id="PXW63237.1"/>
    </source>
</evidence>
<dbReference type="InterPro" id="IPR000073">
    <property type="entry name" value="AB_hydrolase_1"/>
</dbReference>
<dbReference type="GO" id="GO:0016787">
    <property type="term" value="F:hydrolase activity"/>
    <property type="evidence" value="ECO:0007669"/>
    <property type="project" value="UniProtKB-KW"/>
</dbReference>
<dbReference type="AlphaFoldDB" id="A0A2V3UE61"/>
<sequence>MSADARGDHLGEGNDGRRAVVFIHGIGGSARVWDPQMAAFAAAGFRPVPLDMPGYGARPAVTTMDFEELAADVEAAIGEVGELKPVLVGHSMGGMVVQTMLRRKPDAYHAAVLVGTSPAFGNPQGDFQKAFVAARLAPLASGRTMAELAPEMVDGMMGPHPEAQGRALAIATMAVTPAATYRAAVLCLVNFDERANLGAIRVPVLCLVGEHDRNAPPQMMERMASRIPGARFRLLPGVGHLPNCEAPALFNAAILDCLAELDQNR</sequence>